<evidence type="ECO:0000313" key="3">
    <source>
        <dbReference type="EMBL" id="QCD97112.1"/>
    </source>
</evidence>
<evidence type="ECO:0000313" key="4">
    <source>
        <dbReference type="Proteomes" id="UP000501690"/>
    </source>
</evidence>
<dbReference type="InterPro" id="IPR017853">
    <property type="entry name" value="GH"/>
</dbReference>
<gene>
    <name evidence="3" type="ORF">DEO72_LG6g1822</name>
</gene>
<feature type="transmembrane region" description="Helical" evidence="1">
    <location>
        <begin position="73"/>
        <end position="95"/>
    </location>
</feature>
<dbReference type="Gene3D" id="3.20.20.80">
    <property type="entry name" value="Glycosidases"/>
    <property type="match status" value="1"/>
</dbReference>
<dbReference type="Proteomes" id="UP000501690">
    <property type="component" value="Linkage Group LG6"/>
</dbReference>
<dbReference type="InterPro" id="IPR055235">
    <property type="entry name" value="ASD1_cat"/>
</dbReference>
<protein>
    <submittedName>
        <fullName evidence="3">Alpha-N-arabinofuranosidase</fullName>
    </submittedName>
</protein>
<evidence type="ECO:0000256" key="1">
    <source>
        <dbReference type="SAM" id="Phobius"/>
    </source>
</evidence>
<evidence type="ECO:0000259" key="2">
    <source>
        <dbReference type="Pfam" id="PF22848"/>
    </source>
</evidence>
<keyword evidence="1" id="KW-0472">Membrane</keyword>
<sequence length="197" mass="22646">MARPDINHAGSGGLWAELVSNRGFEAGGPDNTLNIYPWSVIGNESPISVSINHTSCFERVLWGSQTLPIWWRWYLSLILAIGAWCQLCHWTLLWAMASERTFFQMVADLKPKFLRFPGGTYVEGVHLQNRYQRKDTIGPWEERPGHFDDIWNYWSDDGIGYFEYLRVVPQTSSLENADMYMNVTLSSYSVTSLDLLI</sequence>
<feature type="domain" description="Alpha-L-arabinofuranosidase 1 catalytic" evidence="2">
    <location>
        <begin position="106"/>
        <end position="172"/>
    </location>
</feature>
<reference evidence="3 4" key="1">
    <citation type="submission" date="2019-04" db="EMBL/GenBank/DDBJ databases">
        <title>An improved genome assembly and genetic linkage map for asparagus bean, Vigna unguiculata ssp. sesquipedialis.</title>
        <authorList>
            <person name="Xia Q."/>
            <person name="Zhang R."/>
            <person name="Dong Y."/>
        </authorList>
    </citation>
    <scope>NUCLEOTIDE SEQUENCE [LARGE SCALE GENOMIC DNA]</scope>
    <source>
        <tissue evidence="3">Leaf</tissue>
    </source>
</reference>
<dbReference type="PANTHER" id="PTHR31776">
    <property type="entry name" value="ALPHA-L-ARABINOFURANOSIDASE 1"/>
    <property type="match status" value="1"/>
</dbReference>
<keyword evidence="1" id="KW-0812">Transmembrane</keyword>
<organism evidence="3 4">
    <name type="scientific">Vigna unguiculata</name>
    <name type="common">Cowpea</name>
    <dbReference type="NCBI Taxonomy" id="3917"/>
    <lineage>
        <taxon>Eukaryota</taxon>
        <taxon>Viridiplantae</taxon>
        <taxon>Streptophyta</taxon>
        <taxon>Embryophyta</taxon>
        <taxon>Tracheophyta</taxon>
        <taxon>Spermatophyta</taxon>
        <taxon>Magnoliopsida</taxon>
        <taxon>eudicotyledons</taxon>
        <taxon>Gunneridae</taxon>
        <taxon>Pentapetalae</taxon>
        <taxon>rosids</taxon>
        <taxon>fabids</taxon>
        <taxon>Fabales</taxon>
        <taxon>Fabaceae</taxon>
        <taxon>Papilionoideae</taxon>
        <taxon>50 kb inversion clade</taxon>
        <taxon>NPAAA clade</taxon>
        <taxon>indigoferoid/millettioid clade</taxon>
        <taxon>Phaseoleae</taxon>
        <taxon>Vigna</taxon>
    </lineage>
</organism>
<dbReference type="SUPFAM" id="SSF51445">
    <property type="entry name" value="(Trans)glycosidases"/>
    <property type="match status" value="1"/>
</dbReference>
<accession>A0A4D6M719</accession>
<dbReference type="AlphaFoldDB" id="A0A4D6M719"/>
<name>A0A4D6M719_VIGUN</name>
<keyword evidence="4" id="KW-1185">Reference proteome</keyword>
<keyword evidence="1" id="KW-1133">Transmembrane helix</keyword>
<dbReference type="EMBL" id="CP039350">
    <property type="protein sequence ID" value="QCD97112.1"/>
    <property type="molecule type" value="Genomic_DNA"/>
</dbReference>
<proteinExistence type="predicted"/>
<dbReference type="InterPro" id="IPR051563">
    <property type="entry name" value="Glycosyl_Hydrolase_51"/>
</dbReference>
<dbReference type="Pfam" id="PF22848">
    <property type="entry name" value="ASD1_dom"/>
    <property type="match status" value="1"/>
</dbReference>
<dbReference type="GO" id="GO:0046556">
    <property type="term" value="F:alpha-L-arabinofuranosidase activity"/>
    <property type="evidence" value="ECO:0007669"/>
    <property type="project" value="TreeGrafter"/>
</dbReference>
<dbReference type="PANTHER" id="PTHR31776:SF18">
    <property type="entry name" value="NON-REDUCING END ALPHA-L-ARABINOFURANOSIDASE"/>
    <property type="match status" value="1"/>
</dbReference>